<keyword evidence="2" id="KW-1185">Reference proteome</keyword>
<comment type="caution">
    <text evidence="1">The sequence shown here is derived from an EMBL/GenBank/DDBJ whole genome shotgun (WGS) entry which is preliminary data.</text>
</comment>
<reference evidence="1 2" key="1">
    <citation type="submission" date="2015-06" db="EMBL/GenBank/DDBJ databases">
        <title>Comparative genomics of Burkholderia leaf nodule symbionts.</title>
        <authorList>
            <person name="Carlier A."/>
            <person name="Eberl L."/>
            <person name="Pinto-Carbo M."/>
        </authorList>
    </citation>
    <scope>NUCLEOTIDE SEQUENCE [LARGE SCALE GENOMIC DNA]</scope>
    <source>
        <strain evidence="1 2">UZHbot3</strain>
    </source>
</reference>
<protein>
    <submittedName>
        <fullName evidence="1">Uncharacterized protein</fullName>
    </submittedName>
</protein>
<evidence type="ECO:0000313" key="1">
    <source>
        <dbReference type="EMBL" id="KMQ80459.1"/>
    </source>
</evidence>
<organism evidence="1 2">
    <name type="scientific">Candidatus Burkholderia pumila</name>
    <dbReference type="NCBI Taxonomy" id="1090375"/>
    <lineage>
        <taxon>Bacteria</taxon>
        <taxon>Pseudomonadati</taxon>
        <taxon>Pseudomonadota</taxon>
        <taxon>Betaproteobacteria</taxon>
        <taxon>Burkholderiales</taxon>
        <taxon>Burkholderiaceae</taxon>
        <taxon>Burkholderia</taxon>
    </lineage>
</organism>
<dbReference type="EMBL" id="LELG01000085">
    <property type="protein sequence ID" value="KMQ80459.1"/>
    <property type="molecule type" value="Genomic_DNA"/>
</dbReference>
<sequence length="240" mass="26563">MPAASVKSASRYVPNDSIANHTPGLNHIGDELMVSQAVFDFIAPLLREQSYIDAVHYVLATGIPRVALDCDAPRGSVINLIAGNIKDYFYKFFAVLADPPCRWIEPASASDQYDIGRSTRYLNQAINYGLLAQLGLRIGFVWLPREFAEFHARFPDLPVNHVSTRDTCDVCNAIASASLYIGNQISLFRHRRGIAGEPAARSLRAGAECRAVRRALRPVFVDVRNGRAGRHILLARCRLS</sequence>
<dbReference type="Proteomes" id="UP000242951">
    <property type="component" value="Unassembled WGS sequence"/>
</dbReference>
<proteinExistence type="predicted"/>
<accession>A0ABR5HM43</accession>
<gene>
    <name evidence="1" type="ORF">BPMI_03417</name>
</gene>
<evidence type="ECO:0000313" key="2">
    <source>
        <dbReference type="Proteomes" id="UP000242951"/>
    </source>
</evidence>
<name>A0ABR5HM43_9BURK</name>